<evidence type="ECO:0000256" key="2">
    <source>
        <dbReference type="ARBA" id="ARBA00022737"/>
    </source>
</evidence>
<gene>
    <name evidence="5" type="ORF">g.36223</name>
</gene>
<dbReference type="FunFam" id="3.80.10.10:FF:000094">
    <property type="entry name" value="protein C21orf2 isoform X1"/>
    <property type="match status" value="1"/>
</dbReference>
<dbReference type="PANTHER" id="PTHR18849:SF0">
    <property type="entry name" value="CILIA- AND FLAGELLA-ASSOCIATED PROTEIN 410-RELATED"/>
    <property type="match status" value="1"/>
</dbReference>
<accession>A0A1B6C5R7</accession>
<keyword evidence="2" id="KW-0677">Repeat</keyword>
<dbReference type="GO" id="GO:0097733">
    <property type="term" value="C:photoreceptor cell cilium"/>
    <property type="evidence" value="ECO:0007669"/>
    <property type="project" value="UniProtKB-ARBA"/>
</dbReference>
<protein>
    <recommendedName>
        <fullName evidence="4">U2A'/phosphoprotein 32 family A C-terminal domain-containing protein</fullName>
    </recommendedName>
</protein>
<dbReference type="InterPro" id="IPR003603">
    <property type="entry name" value="U2A'_phosphoprotein32A_C"/>
</dbReference>
<organism evidence="5">
    <name type="scientific">Clastoptera arizonana</name>
    <name type="common">Arizona spittle bug</name>
    <dbReference type="NCBI Taxonomy" id="38151"/>
    <lineage>
        <taxon>Eukaryota</taxon>
        <taxon>Metazoa</taxon>
        <taxon>Ecdysozoa</taxon>
        <taxon>Arthropoda</taxon>
        <taxon>Hexapoda</taxon>
        <taxon>Insecta</taxon>
        <taxon>Pterygota</taxon>
        <taxon>Neoptera</taxon>
        <taxon>Paraneoptera</taxon>
        <taxon>Hemiptera</taxon>
        <taxon>Auchenorrhyncha</taxon>
        <taxon>Cercopoidea</taxon>
        <taxon>Clastopteridae</taxon>
        <taxon>Clastoptera</taxon>
    </lineage>
</organism>
<feature type="domain" description="U2A'/phosphoprotein 32 family A C-terminal" evidence="4">
    <location>
        <begin position="103"/>
        <end position="121"/>
    </location>
</feature>
<keyword evidence="1" id="KW-0433">Leucine-rich repeat</keyword>
<proteinExistence type="predicted"/>
<sequence length="374" mass="43045">MAKLTEDMVAARTRQSNLSSVIKLNCWGSELSDISLLQKLVNVEVLSFSVNKISSLADFQNCLKLQELFVRKNEIRDLNQICYLKQLPKLRVLNLAENPCSYKEGYRLAVINCLPKLEKLDDKQITQEELRDAMRLGKELIHPEANEICESPDRIEYEEDNGSEDEYFTNQNILPVSKKVSPSDEEYYSPRDGNTYIPDSHQSSRTNLYHSQSESLDHDERSVGYSDHGEENNVANSPNCLVEDYIHSSPPRTTPLHTSYLKEENNYPNHRHSVHEEVETSTPPLPRMHPLTRSRTVDSVGEVSPRMETYGICDRSCHYKQLSSEHPLHRTRHRPVTRNSNILNAVLCLVKELDYQSLEVADMAIRCRMDELDI</sequence>
<feature type="region of interest" description="Disordered" evidence="3">
    <location>
        <begin position="278"/>
        <end position="302"/>
    </location>
</feature>
<dbReference type="AlphaFoldDB" id="A0A1B6C5R7"/>
<dbReference type="InterPro" id="IPR032675">
    <property type="entry name" value="LRR_dom_sf"/>
</dbReference>
<dbReference type="SMART" id="SM00446">
    <property type="entry name" value="LRRcap"/>
    <property type="match status" value="1"/>
</dbReference>
<dbReference type="Gene3D" id="3.80.10.10">
    <property type="entry name" value="Ribonuclease Inhibitor"/>
    <property type="match status" value="1"/>
</dbReference>
<dbReference type="EMBL" id="GEDC01028446">
    <property type="protein sequence ID" value="JAS08852.1"/>
    <property type="molecule type" value="Transcribed_RNA"/>
</dbReference>
<feature type="compositionally biased region" description="Basic and acidic residues" evidence="3">
    <location>
        <begin position="215"/>
        <end position="231"/>
    </location>
</feature>
<dbReference type="GO" id="GO:0036064">
    <property type="term" value="C:ciliary basal body"/>
    <property type="evidence" value="ECO:0007669"/>
    <property type="project" value="UniProtKB-ARBA"/>
</dbReference>
<dbReference type="SUPFAM" id="SSF52058">
    <property type="entry name" value="L domain-like"/>
    <property type="match status" value="1"/>
</dbReference>
<reference evidence="5" key="1">
    <citation type="submission" date="2015-12" db="EMBL/GenBank/DDBJ databases">
        <title>De novo transcriptome assembly of four potential Pierce s Disease insect vectors from Arizona vineyards.</title>
        <authorList>
            <person name="Tassone E.E."/>
        </authorList>
    </citation>
    <scope>NUCLEOTIDE SEQUENCE</scope>
</reference>
<evidence type="ECO:0000256" key="1">
    <source>
        <dbReference type="ARBA" id="ARBA00022614"/>
    </source>
</evidence>
<evidence type="ECO:0000259" key="4">
    <source>
        <dbReference type="SMART" id="SM00446"/>
    </source>
</evidence>
<dbReference type="GO" id="GO:0007010">
    <property type="term" value="P:cytoskeleton organization"/>
    <property type="evidence" value="ECO:0007669"/>
    <property type="project" value="TreeGrafter"/>
</dbReference>
<feature type="region of interest" description="Disordered" evidence="3">
    <location>
        <begin position="165"/>
        <end position="232"/>
    </location>
</feature>
<dbReference type="Pfam" id="PF14580">
    <property type="entry name" value="LRR_9"/>
    <property type="match status" value="1"/>
</dbReference>
<evidence type="ECO:0000256" key="3">
    <source>
        <dbReference type="SAM" id="MobiDB-lite"/>
    </source>
</evidence>
<dbReference type="PANTHER" id="PTHR18849">
    <property type="entry name" value="LEUCINE RICH REPEAT PROTEIN"/>
    <property type="match status" value="1"/>
</dbReference>
<evidence type="ECO:0000313" key="5">
    <source>
        <dbReference type="EMBL" id="JAS08852.1"/>
    </source>
</evidence>
<name>A0A1B6C5R7_9HEMI</name>
<feature type="compositionally biased region" description="Polar residues" evidence="3">
    <location>
        <begin position="200"/>
        <end position="214"/>
    </location>
</feature>